<dbReference type="SUPFAM" id="SSF57667">
    <property type="entry name" value="beta-beta-alpha zinc fingers"/>
    <property type="match status" value="1"/>
</dbReference>
<keyword evidence="1" id="KW-0479">Metal-binding</keyword>
<evidence type="ECO:0000256" key="4">
    <source>
        <dbReference type="ARBA" id="ARBA00022833"/>
    </source>
</evidence>
<feature type="compositionally biased region" description="Basic and acidic residues" evidence="8">
    <location>
        <begin position="246"/>
        <end position="262"/>
    </location>
</feature>
<dbReference type="PROSITE" id="PS00028">
    <property type="entry name" value="ZINC_FINGER_C2H2_1"/>
    <property type="match status" value="2"/>
</dbReference>
<evidence type="ECO:0000313" key="10">
    <source>
        <dbReference type="EMBL" id="CAD1831398.1"/>
    </source>
</evidence>
<dbReference type="GO" id="GO:0005634">
    <property type="term" value="C:nucleus"/>
    <property type="evidence" value="ECO:0007669"/>
    <property type="project" value="TreeGrafter"/>
</dbReference>
<accession>A0A6V7PL71</accession>
<gene>
    <name evidence="10" type="ORF">CB5_LOCUS14609</name>
</gene>
<evidence type="ECO:0000256" key="5">
    <source>
        <dbReference type="ARBA" id="ARBA00023015"/>
    </source>
</evidence>
<dbReference type="Pfam" id="PF13912">
    <property type="entry name" value="zf-C2H2_6"/>
    <property type="match status" value="2"/>
</dbReference>
<feature type="domain" description="C2H2-type" evidence="9">
    <location>
        <begin position="209"/>
        <end position="231"/>
    </location>
</feature>
<dbReference type="EMBL" id="LR862149">
    <property type="protein sequence ID" value="CAD1831398.1"/>
    <property type="molecule type" value="Genomic_DNA"/>
</dbReference>
<feature type="compositionally biased region" description="Polar residues" evidence="8">
    <location>
        <begin position="148"/>
        <end position="158"/>
    </location>
</feature>
<evidence type="ECO:0000256" key="1">
    <source>
        <dbReference type="ARBA" id="ARBA00022723"/>
    </source>
</evidence>
<dbReference type="PANTHER" id="PTHR45988">
    <property type="entry name" value="C2H2 TYPE ZINC FINGER TRANSCRIPTION FACTOR FAMILY-RELATED"/>
    <property type="match status" value="1"/>
</dbReference>
<evidence type="ECO:0000256" key="6">
    <source>
        <dbReference type="ARBA" id="ARBA00023163"/>
    </source>
</evidence>
<keyword evidence="6" id="KW-0804">Transcription</keyword>
<dbReference type="GO" id="GO:0003700">
    <property type="term" value="F:DNA-binding transcription factor activity"/>
    <property type="evidence" value="ECO:0007669"/>
    <property type="project" value="InterPro"/>
</dbReference>
<dbReference type="GO" id="GO:0008270">
    <property type="term" value="F:zinc ion binding"/>
    <property type="evidence" value="ECO:0007669"/>
    <property type="project" value="UniProtKB-KW"/>
</dbReference>
<organism evidence="10">
    <name type="scientific">Ananas comosus var. bracteatus</name>
    <name type="common">red pineapple</name>
    <dbReference type="NCBI Taxonomy" id="296719"/>
    <lineage>
        <taxon>Eukaryota</taxon>
        <taxon>Viridiplantae</taxon>
        <taxon>Streptophyta</taxon>
        <taxon>Embryophyta</taxon>
        <taxon>Tracheophyta</taxon>
        <taxon>Spermatophyta</taxon>
        <taxon>Magnoliopsida</taxon>
        <taxon>Liliopsida</taxon>
        <taxon>Poales</taxon>
        <taxon>Bromeliaceae</taxon>
        <taxon>Bromelioideae</taxon>
        <taxon>Ananas</taxon>
    </lineage>
</organism>
<dbReference type="InterPro" id="IPR044653">
    <property type="entry name" value="AZF1/2/3-like"/>
</dbReference>
<keyword evidence="3 7" id="KW-0863">Zinc-finger</keyword>
<feature type="region of interest" description="Disordered" evidence="8">
    <location>
        <begin position="137"/>
        <end position="173"/>
    </location>
</feature>
<protein>
    <recommendedName>
        <fullName evidence="9">C2H2-type domain-containing protein</fullName>
    </recommendedName>
</protein>
<feature type="region of interest" description="Disordered" evidence="8">
    <location>
        <begin position="185"/>
        <end position="356"/>
    </location>
</feature>
<dbReference type="GO" id="GO:0000976">
    <property type="term" value="F:transcription cis-regulatory region binding"/>
    <property type="evidence" value="ECO:0007669"/>
    <property type="project" value="TreeGrafter"/>
</dbReference>
<dbReference type="PROSITE" id="PS50157">
    <property type="entry name" value="ZINC_FINGER_C2H2_2"/>
    <property type="match status" value="2"/>
</dbReference>
<evidence type="ECO:0000259" key="9">
    <source>
        <dbReference type="PROSITE" id="PS50157"/>
    </source>
</evidence>
<keyword evidence="2" id="KW-0677">Repeat</keyword>
<feature type="compositionally biased region" description="Basic and acidic residues" evidence="8">
    <location>
        <begin position="289"/>
        <end position="299"/>
    </location>
</feature>
<dbReference type="InterPro" id="IPR013087">
    <property type="entry name" value="Znf_C2H2_type"/>
</dbReference>
<dbReference type="SMART" id="SM00355">
    <property type="entry name" value="ZnF_C2H2"/>
    <property type="match status" value="2"/>
</dbReference>
<evidence type="ECO:0000256" key="3">
    <source>
        <dbReference type="ARBA" id="ARBA00022771"/>
    </source>
</evidence>
<keyword evidence="4" id="KW-0862">Zinc</keyword>
<evidence type="ECO:0000256" key="8">
    <source>
        <dbReference type="SAM" id="MobiDB-lite"/>
    </source>
</evidence>
<evidence type="ECO:0000256" key="2">
    <source>
        <dbReference type="ARBA" id="ARBA00022737"/>
    </source>
</evidence>
<name>A0A6V7PL71_ANACO</name>
<proteinExistence type="predicted"/>
<keyword evidence="5" id="KW-0805">Transcription regulation</keyword>
<dbReference type="InterPro" id="IPR036236">
    <property type="entry name" value="Znf_C2H2_sf"/>
</dbReference>
<dbReference type="PANTHER" id="PTHR45988:SF18">
    <property type="entry name" value="C2H2-TYPE ZINC FINGER FAMILY PROTEIN"/>
    <property type="match status" value="1"/>
</dbReference>
<sequence length="356" mass="37810">MTEDERKNLVERVVSGIRSGSSGAGEPSSSAASTFIAVVGDETTAAACCICNKAFKTEKALCGHMRTHPRSWKGVKPPPAAAPAEQQGRGVRESAAAEQRIPVQELVRVNQRAEDVNPRKLESVVNQLLVLAEKSPQWWPQGDDGGISENNITSDSSTAGGGGGGNGEVVMKDGFNEPASISVVAAGQRQGSKKKGSSSSSAAGGSGAHTCEKCGRTFATGQSLGGHMRKHYDGPLIITNKKRTREQREETTAPTVERRVREPAVPTAPLESYNPALRSLSVQASDGGDCERNGEEPERSSAGNGARRLHNFFPNVLAEPEEEPKNAPQPEPERKHDDGDDDELLSLRLGRRSSGV</sequence>
<feature type="region of interest" description="Disordered" evidence="8">
    <location>
        <begin position="71"/>
        <end position="97"/>
    </location>
</feature>
<feature type="compositionally biased region" description="Low complexity" evidence="8">
    <location>
        <begin position="346"/>
        <end position="356"/>
    </location>
</feature>
<reference evidence="10" key="1">
    <citation type="submission" date="2020-07" db="EMBL/GenBank/DDBJ databases">
        <authorList>
            <person name="Lin J."/>
        </authorList>
    </citation>
    <scope>NUCLEOTIDE SEQUENCE</scope>
</reference>
<feature type="domain" description="C2H2-type" evidence="9">
    <location>
        <begin position="46"/>
        <end position="68"/>
    </location>
</feature>
<evidence type="ECO:0000256" key="7">
    <source>
        <dbReference type="PROSITE-ProRule" id="PRU00042"/>
    </source>
</evidence>
<dbReference type="AlphaFoldDB" id="A0A6V7PL71"/>